<comment type="caution">
    <text evidence="1">The sequence shown here is derived from an EMBL/GenBank/DDBJ whole genome shotgun (WGS) entry which is preliminary data.</text>
</comment>
<dbReference type="RefSeq" id="WP_169223695.1">
    <property type="nucleotide sequence ID" value="NZ_JABBGC010000001.1"/>
</dbReference>
<dbReference type="AlphaFoldDB" id="A0A848GIN4"/>
<dbReference type="PROSITE" id="PS51257">
    <property type="entry name" value="PROKAR_LIPOPROTEIN"/>
    <property type="match status" value="1"/>
</dbReference>
<evidence type="ECO:0000313" key="2">
    <source>
        <dbReference type="Proteomes" id="UP000583266"/>
    </source>
</evidence>
<evidence type="ECO:0000313" key="1">
    <source>
        <dbReference type="EMBL" id="NML36580.1"/>
    </source>
</evidence>
<dbReference type="EMBL" id="JABBGC010000001">
    <property type="protein sequence ID" value="NML36580.1"/>
    <property type="molecule type" value="Genomic_DNA"/>
</dbReference>
<sequence>MNKRLLTTTLIFVAAILNLTLGTSCKKENGATEHNRTVVAGGPSGVAGSCGDSIITGVITSDITLKSCKIYKLNGLIYVTNNAVVTIEPGTVIKGIKGTSTAVGGGLVITSGAKLIASGTATDPIVFTSNESFPVSGDWCGIVMVGNAPANPLAAVPVPGLPTPFFGDVTYGGPGKNIPGDNSGILRYVRIEYAGFELSSLSALNGLTLAGVGNGTVLDFIEVYKAKADAFGIYGGTVNASHLLAISPLDDLFDIDHGYTGTVTYALGISDPARADKSQSNGLESDNNINGDPVTPYTHPTFNYLTIIGQRDAASASVTNAPPSGTGRYGYAAHLRRNSEFAISNAIFMGYNIGIFLDPTLPPVGPNTRTKYDNGISTLTNVYVHAYVTPFATFTPLGTTNKGYISADPNFNIRLNAPFATIPVISNYIPQALSPARAVGAFPVGNTTWANGWSIL</sequence>
<dbReference type="Proteomes" id="UP000583266">
    <property type="component" value="Unassembled WGS sequence"/>
</dbReference>
<gene>
    <name evidence="1" type="ORF">HHL17_05160</name>
</gene>
<proteinExistence type="predicted"/>
<evidence type="ECO:0008006" key="3">
    <source>
        <dbReference type="Google" id="ProtNLM"/>
    </source>
</evidence>
<name>A0A848GIN4_9BACT</name>
<accession>A0A848GIN4</accession>
<keyword evidence="2" id="KW-1185">Reference proteome</keyword>
<dbReference type="PANTHER" id="PTHR41339:SF1">
    <property type="entry name" value="SECRETED PROTEIN"/>
    <property type="match status" value="1"/>
</dbReference>
<reference evidence="1 2" key="1">
    <citation type="submission" date="2020-04" db="EMBL/GenBank/DDBJ databases">
        <title>Chitinophaga sp. G-6-1-13 sp. nov., isolated from soil.</title>
        <authorList>
            <person name="Dahal R.H."/>
            <person name="Chaudhary D.K."/>
        </authorList>
    </citation>
    <scope>NUCLEOTIDE SEQUENCE [LARGE SCALE GENOMIC DNA]</scope>
    <source>
        <strain evidence="1 2">G-6-1-13</strain>
    </source>
</reference>
<organism evidence="1 2">
    <name type="scientific">Chitinophaga fulva</name>
    <dbReference type="NCBI Taxonomy" id="2728842"/>
    <lineage>
        <taxon>Bacteria</taxon>
        <taxon>Pseudomonadati</taxon>
        <taxon>Bacteroidota</taxon>
        <taxon>Chitinophagia</taxon>
        <taxon>Chitinophagales</taxon>
        <taxon>Chitinophagaceae</taxon>
        <taxon>Chitinophaga</taxon>
    </lineage>
</organism>
<protein>
    <recommendedName>
        <fullName evidence="3">T9SS C-terminal target domain-containing protein</fullName>
    </recommendedName>
</protein>
<dbReference type="PANTHER" id="PTHR41339">
    <property type="entry name" value="LIPL48"/>
    <property type="match status" value="1"/>
</dbReference>